<keyword evidence="4" id="KW-1185">Reference proteome</keyword>
<dbReference type="Proteomes" id="UP001219568">
    <property type="component" value="Unassembled WGS sequence"/>
</dbReference>
<name>A0AAD6N981_PENCN</name>
<keyword evidence="2" id="KW-0472">Membrane</keyword>
<keyword evidence="2" id="KW-1133">Transmembrane helix</keyword>
<dbReference type="EMBL" id="JAQJZL010000004">
    <property type="protein sequence ID" value="KAJ6044008.1"/>
    <property type="molecule type" value="Genomic_DNA"/>
</dbReference>
<evidence type="ECO:0000256" key="1">
    <source>
        <dbReference type="SAM" id="MobiDB-lite"/>
    </source>
</evidence>
<evidence type="ECO:0000313" key="3">
    <source>
        <dbReference type="EMBL" id="KAJ6044008.1"/>
    </source>
</evidence>
<accession>A0AAD6N981</accession>
<sequence length="86" mass="9589">MAADQGGQTLSVYPNRQEISPTDTAQDMPLDIMAHNAVFLLSGVLVAWLLSSILFRLGQLRPRSRLITSWSFVIPLASWYTSSPWP</sequence>
<evidence type="ECO:0000256" key="2">
    <source>
        <dbReference type="SAM" id="Phobius"/>
    </source>
</evidence>
<keyword evidence="2" id="KW-0812">Transmembrane</keyword>
<reference evidence="3" key="2">
    <citation type="submission" date="2023-01" db="EMBL/GenBank/DDBJ databases">
        <authorList>
            <person name="Petersen C."/>
        </authorList>
    </citation>
    <scope>NUCLEOTIDE SEQUENCE</scope>
    <source>
        <strain evidence="3">IBT 15450</strain>
    </source>
</reference>
<evidence type="ECO:0000313" key="4">
    <source>
        <dbReference type="Proteomes" id="UP001219568"/>
    </source>
</evidence>
<comment type="caution">
    <text evidence="3">The sequence shown here is derived from an EMBL/GenBank/DDBJ whole genome shotgun (WGS) entry which is preliminary data.</text>
</comment>
<reference evidence="3" key="1">
    <citation type="journal article" date="2023" name="IMA Fungus">
        <title>Comparative genomic study of the Penicillium genus elucidates a diverse pangenome and 15 lateral gene transfer events.</title>
        <authorList>
            <person name="Petersen C."/>
            <person name="Sorensen T."/>
            <person name="Nielsen M.R."/>
            <person name="Sondergaard T.E."/>
            <person name="Sorensen J.L."/>
            <person name="Fitzpatrick D.A."/>
            <person name="Frisvad J.C."/>
            <person name="Nielsen K.L."/>
        </authorList>
    </citation>
    <scope>NUCLEOTIDE SEQUENCE</scope>
    <source>
        <strain evidence="3">IBT 15450</strain>
    </source>
</reference>
<gene>
    <name evidence="3" type="ORF">N7460_005363</name>
</gene>
<feature type="transmembrane region" description="Helical" evidence="2">
    <location>
        <begin position="37"/>
        <end position="57"/>
    </location>
</feature>
<dbReference type="AlphaFoldDB" id="A0AAD6N981"/>
<protein>
    <submittedName>
        <fullName evidence="3">Uncharacterized protein</fullName>
    </submittedName>
</protein>
<feature type="region of interest" description="Disordered" evidence="1">
    <location>
        <begin position="1"/>
        <end position="23"/>
    </location>
</feature>
<proteinExistence type="predicted"/>
<organism evidence="3 4">
    <name type="scientific">Penicillium canescens</name>
    <dbReference type="NCBI Taxonomy" id="5083"/>
    <lineage>
        <taxon>Eukaryota</taxon>
        <taxon>Fungi</taxon>
        <taxon>Dikarya</taxon>
        <taxon>Ascomycota</taxon>
        <taxon>Pezizomycotina</taxon>
        <taxon>Eurotiomycetes</taxon>
        <taxon>Eurotiomycetidae</taxon>
        <taxon>Eurotiales</taxon>
        <taxon>Aspergillaceae</taxon>
        <taxon>Penicillium</taxon>
    </lineage>
</organism>